<dbReference type="PANTHER" id="PTHR40606">
    <property type="match status" value="1"/>
</dbReference>
<dbReference type="Proteomes" id="UP000257136">
    <property type="component" value="Unassembled WGS sequence"/>
</dbReference>
<feature type="domain" description="DUF1508" evidence="1">
    <location>
        <begin position="12"/>
        <end position="58"/>
    </location>
</feature>
<comment type="caution">
    <text evidence="2">The sequence shown here is derived from an EMBL/GenBank/DDBJ whole genome shotgun (WGS) entry which is preliminary data.</text>
</comment>
<dbReference type="OrthoDB" id="9802792at2"/>
<dbReference type="PANTHER" id="PTHR40606:SF1">
    <property type="entry name" value="UPF0339 PROTEIN YEGP"/>
    <property type="match status" value="1"/>
</dbReference>
<dbReference type="SUPFAM" id="SSF160113">
    <property type="entry name" value="YegP-like"/>
    <property type="match status" value="2"/>
</dbReference>
<proteinExistence type="predicted"/>
<accession>A0A3E0DWZ6</accession>
<evidence type="ECO:0000259" key="1">
    <source>
        <dbReference type="Pfam" id="PF07411"/>
    </source>
</evidence>
<dbReference type="InterPro" id="IPR051141">
    <property type="entry name" value="UPF0339_domain"/>
</dbReference>
<dbReference type="Gene3D" id="2.30.29.80">
    <property type="match status" value="1"/>
</dbReference>
<organism evidence="2 3">
    <name type="scientific">Flavobacterium aquicola</name>
    <dbReference type="NCBI Taxonomy" id="1682742"/>
    <lineage>
        <taxon>Bacteria</taxon>
        <taxon>Pseudomonadati</taxon>
        <taxon>Bacteroidota</taxon>
        <taxon>Flavobacteriia</taxon>
        <taxon>Flavobacteriales</taxon>
        <taxon>Flavobacteriaceae</taxon>
        <taxon>Flavobacterium</taxon>
    </lineage>
</organism>
<reference evidence="2 3" key="1">
    <citation type="submission" date="2018-08" db="EMBL/GenBank/DDBJ databases">
        <title>Genomic Encyclopedia of Archaeal and Bacterial Type Strains, Phase II (KMG-II): from individual species to whole genera.</title>
        <authorList>
            <person name="Goeker M."/>
        </authorList>
    </citation>
    <scope>NUCLEOTIDE SEQUENCE [LARGE SCALE GENOMIC DNA]</scope>
    <source>
        <strain evidence="2 3">DSM 100880</strain>
    </source>
</reference>
<feature type="domain" description="DUF1508" evidence="1">
    <location>
        <begin position="64"/>
        <end position="110"/>
    </location>
</feature>
<dbReference type="AlphaFoldDB" id="A0A3E0DWZ6"/>
<dbReference type="Pfam" id="PF07411">
    <property type="entry name" value="DUF1508"/>
    <property type="match status" value="2"/>
</dbReference>
<keyword evidence="3" id="KW-1185">Reference proteome</keyword>
<dbReference type="RefSeq" id="WP_115815188.1">
    <property type="nucleotide sequence ID" value="NZ_QUNI01000020.1"/>
</dbReference>
<dbReference type="InterPro" id="IPR036913">
    <property type="entry name" value="YegP-like_sf"/>
</dbReference>
<evidence type="ECO:0000313" key="2">
    <source>
        <dbReference type="EMBL" id="REG90491.1"/>
    </source>
</evidence>
<protein>
    <recommendedName>
        <fullName evidence="1">DUF1508 domain-containing protein</fullName>
    </recommendedName>
</protein>
<name>A0A3E0DWZ6_9FLAO</name>
<sequence>MNFPKFIIKKSTNDQFYFNLWSKDEAIILKSEMYTTKQNCKNGIESVKTNVPSDKNYDRKTSDNSKYYFVLKSQNNGQVIGTSNMYPSTSDRDSAIERVKIDVPKAETEDLS</sequence>
<dbReference type="InterPro" id="IPR010879">
    <property type="entry name" value="DUF1508"/>
</dbReference>
<evidence type="ECO:0000313" key="3">
    <source>
        <dbReference type="Proteomes" id="UP000257136"/>
    </source>
</evidence>
<gene>
    <name evidence="2" type="ORF">C8P67_12018</name>
</gene>
<dbReference type="EMBL" id="QUNI01000020">
    <property type="protein sequence ID" value="REG90491.1"/>
    <property type="molecule type" value="Genomic_DNA"/>
</dbReference>